<organism evidence="5 6">
    <name type="scientific">Roseinatronobacter monicus</name>
    <dbReference type="NCBI Taxonomy" id="393481"/>
    <lineage>
        <taxon>Bacteria</taxon>
        <taxon>Pseudomonadati</taxon>
        <taxon>Pseudomonadota</taxon>
        <taxon>Alphaproteobacteria</taxon>
        <taxon>Rhodobacterales</taxon>
        <taxon>Paracoccaceae</taxon>
        <taxon>Roseinatronobacter</taxon>
    </lineage>
</organism>
<dbReference type="RefSeq" id="WP_142079907.1">
    <property type="nucleotide sequence ID" value="NZ_VFPT01000001.1"/>
</dbReference>
<dbReference type="SUPFAM" id="SSF50129">
    <property type="entry name" value="GroES-like"/>
    <property type="match status" value="1"/>
</dbReference>
<keyword evidence="3" id="KW-0560">Oxidoreductase</keyword>
<dbReference type="Pfam" id="PF08240">
    <property type="entry name" value="ADH_N"/>
    <property type="match status" value="1"/>
</dbReference>
<dbReference type="SMART" id="SM00829">
    <property type="entry name" value="PKS_ER"/>
    <property type="match status" value="1"/>
</dbReference>
<dbReference type="OrthoDB" id="9809185at2"/>
<protein>
    <submittedName>
        <fullName evidence="5">Threonine dehydrogenase-like Zn-dependent dehydrogenase</fullName>
    </submittedName>
</protein>
<evidence type="ECO:0000256" key="1">
    <source>
        <dbReference type="ARBA" id="ARBA00022723"/>
    </source>
</evidence>
<keyword evidence="6" id="KW-1185">Reference proteome</keyword>
<dbReference type="GO" id="GO:0046872">
    <property type="term" value="F:metal ion binding"/>
    <property type="evidence" value="ECO:0007669"/>
    <property type="project" value="UniProtKB-KW"/>
</dbReference>
<keyword evidence="1" id="KW-0479">Metal-binding</keyword>
<feature type="domain" description="Enoyl reductase (ER)" evidence="4">
    <location>
        <begin position="8"/>
        <end position="326"/>
    </location>
</feature>
<dbReference type="Gene3D" id="3.40.50.720">
    <property type="entry name" value="NAD(P)-binding Rossmann-like Domain"/>
    <property type="match status" value="1"/>
</dbReference>
<proteinExistence type="predicted"/>
<dbReference type="InterPro" id="IPR050129">
    <property type="entry name" value="Zn_alcohol_dh"/>
</dbReference>
<sequence>MRALVYTGPNQMIVTDQHRPEPGVGEMLVAVHAVGICGSDMHAYHGHDDRRPAPLVLGHEAAGLVASGPRKGARVAINPLVVDPDCPAALAGRPHLSPTRAIISMPPRPGAFAQFVTIPERNLLPVPDSLSLRDAALSEPVAVSWHAMRIGLERLGLPHPRVLVQGGGAIGVAAALIARHLGAGSIHLAEPHAGRRAMLASEAGIETFDPTTHDPGESAFDLIIDAVGAVATRQAASRLVRPGGVIVHVGLLPGQEGYDIRRITLQEITITGSYCYTPDDFQAALNALAQGALGQLAWVEARPLEAGPQAFADLDSGQVNAAKIVLEVAQAG</sequence>
<evidence type="ECO:0000259" key="4">
    <source>
        <dbReference type="SMART" id="SM00829"/>
    </source>
</evidence>
<dbReference type="GO" id="GO:0016491">
    <property type="term" value="F:oxidoreductase activity"/>
    <property type="evidence" value="ECO:0007669"/>
    <property type="project" value="UniProtKB-KW"/>
</dbReference>
<dbReference type="InterPro" id="IPR020843">
    <property type="entry name" value="ER"/>
</dbReference>
<gene>
    <name evidence="5" type="ORF">BD293_0743</name>
</gene>
<accession>A0A543KAR3</accession>
<dbReference type="Gene3D" id="3.90.180.10">
    <property type="entry name" value="Medium-chain alcohol dehydrogenases, catalytic domain"/>
    <property type="match status" value="1"/>
</dbReference>
<dbReference type="AlphaFoldDB" id="A0A543KAR3"/>
<dbReference type="InterPro" id="IPR013154">
    <property type="entry name" value="ADH-like_N"/>
</dbReference>
<reference evidence="5 6" key="1">
    <citation type="submission" date="2019-06" db="EMBL/GenBank/DDBJ databases">
        <title>Genomic Encyclopedia of Archaeal and Bacterial Type Strains, Phase II (KMG-II): from individual species to whole genera.</title>
        <authorList>
            <person name="Goeker M."/>
        </authorList>
    </citation>
    <scope>NUCLEOTIDE SEQUENCE [LARGE SCALE GENOMIC DNA]</scope>
    <source>
        <strain evidence="5 6">DSM 18423</strain>
    </source>
</reference>
<dbReference type="PANTHER" id="PTHR43401">
    <property type="entry name" value="L-THREONINE 3-DEHYDROGENASE"/>
    <property type="match status" value="1"/>
</dbReference>
<evidence type="ECO:0000256" key="2">
    <source>
        <dbReference type="ARBA" id="ARBA00022833"/>
    </source>
</evidence>
<dbReference type="InterPro" id="IPR013149">
    <property type="entry name" value="ADH-like_C"/>
</dbReference>
<dbReference type="PANTHER" id="PTHR43401:SF2">
    <property type="entry name" value="L-THREONINE 3-DEHYDROGENASE"/>
    <property type="match status" value="1"/>
</dbReference>
<evidence type="ECO:0000313" key="5">
    <source>
        <dbReference type="EMBL" id="TQM92154.1"/>
    </source>
</evidence>
<dbReference type="Pfam" id="PF00107">
    <property type="entry name" value="ADH_zinc_N"/>
    <property type="match status" value="1"/>
</dbReference>
<dbReference type="InterPro" id="IPR011032">
    <property type="entry name" value="GroES-like_sf"/>
</dbReference>
<dbReference type="InterPro" id="IPR036291">
    <property type="entry name" value="NAD(P)-bd_dom_sf"/>
</dbReference>
<dbReference type="SUPFAM" id="SSF51735">
    <property type="entry name" value="NAD(P)-binding Rossmann-fold domains"/>
    <property type="match status" value="1"/>
</dbReference>
<comment type="caution">
    <text evidence="5">The sequence shown here is derived from an EMBL/GenBank/DDBJ whole genome shotgun (WGS) entry which is preliminary data.</text>
</comment>
<name>A0A543KAR3_9RHOB</name>
<dbReference type="EMBL" id="VFPT01000001">
    <property type="protein sequence ID" value="TQM92154.1"/>
    <property type="molecule type" value="Genomic_DNA"/>
</dbReference>
<evidence type="ECO:0000313" key="6">
    <source>
        <dbReference type="Proteomes" id="UP000320582"/>
    </source>
</evidence>
<dbReference type="Proteomes" id="UP000320582">
    <property type="component" value="Unassembled WGS sequence"/>
</dbReference>
<evidence type="ECO:0000256" key="3">
    <source>
        <dbReference type="ARBA" id="ARBA00023002"/>
    </source>
</evidence>
<keyword evidence="2" id="KW-0862">Zinc</keyword>